<evidence type="ECO:0000313" key="3">
    <source>
        <dbReference type="EMBL" id="KAL3533547.1"/>
    </source>
</evidence>
<gene>
    <name evidence="3" type="ORF">ACH5RR_007068</name>
</gene>
<feature type="compositionally biased region" description="Basic residues" evidence="1">
    <location>
        <begin position="12"/>
        <end position="22"/>
    </location>
</feature>
<keyword evidence="4" id="KW-1185">Reference proteome</keyword>
<dbReference type="InterPro" id="IPR039335">
    <property type="entry name" value="SIB1/2"/>
</dbReference>
<proteinExistence type="predicted"/>
<comment type="caution">
    <text evidence="3">The sequence shown here is derived from an EMBL/GenBank/DDBJ whole genome shotgun (WGS) entry which is preliminary data.</text>
</comment>
<dbReference type="Pfam" id="PF05678">
    <property type="entry name" value="VQ"/>
    <property type="match status" value="1"/>
</dbReference>
<organism evidence="3 4">
    <name type="scientific">Cinchona calisaya</name>
    <dbReference type="NCBI Taxonomy" id="153742"/>
    <lineage>
        <taxon>Eukaryota</taxon>
        <taxon>Viridiplantae</taxon>
        <taxon>Streptophyta</taxon>
        <taxon>Embryophyta</taxon>
        <taxon>Tracheophyta</taxon>
        <taxon>Spermatophyta</taxon>
        <taxon>Magnoliopsida</taxon>
        <taxon>eudicotyledons</taxon>
        <taxon>Gunneridae</taxon>
        <taxon>Pentapetalae</taxon>
        <taxon>asterids</taxon>
        <taxon>lamiids</taxon>
        <taxon>Gentianales</taxon>
        <taxon>Rubiaceae</taxon>
        <taxon>Cinchonoideae</taxon>
        <taxon>Cinchoneae</taxon>
        <taxon>Cinchona</taxon>
    </lineage>
</organism>
<dbReference type="PANTHER" id="PTHR33624:SF2">
    <property type="entry name" value="SIGMA FACTOR BINDING PROTEIN 1, CHLOROPLASTIC"/>
    <property type="match status" value="1"/>
</dbReference>
<evidence type="ECO:0000313" key="4">
    <source>
        <dbReference type="Proteomes" id="UP001630127"/>
    </source>
</evidence>
<sequence>MDKMLSVNQKNTNKHPKIKKKPVKVVYISNPMKVKTSASEFRALVQELTGQDADMPDPTKYTDSESVGGCRGSQEEVSTELKAMVDDHVQRPRSEMPKRGDDFLCEIYDDEDVVGFAPQMMESFSGLVPSNLWYGSTHDGDELKSLDIV</sequence>
<evidence type="ECO:0000259" key="2">
    <source>
        <dbReference type="Pfam" id="PF05678"/>
    </source>
</evidence>
<dbReference type="Proteomes" id="UP001630127">
    <property type="component" value="Unassembled WGS sequence"/>
</dbReference>
<dbReference type="InterPro" id="IPR008889">
    <property type="entry name" value="VQ"/>
</dbReference>
<protein>
    <recommendedName>
        <fullName evidence="2">VQ domain-containing protein</fullName>
    </recommendedName>
</protein>
<feature type="region of interest" description="Disordered" evidence="1">
    <location>
        <begin position="1"/>
        <end position="22"/>
    </location>
</feature>
<evidence type="ECO:0000256" key="1">
    <source>
        <dbReference type="SAM" id="MobiDB-lite"/>
    </source>
</evidence>
<dbReference type="EMBL" id="JBJUIK010000003">
    <property type="protein sequence ID" value="KAL3533547.1"/>
    <property type="molecule type" value="Genomic_DNA"/>
</dbReference>
<name>A0ABD3AR70_9GENT</name>
<dbReference type="AlphaFoldDB" id="A0ABD3AR70"/>
<feature type="domain" description="VQ" evidence="2">
    <location>
        <begin position="28"/>
        <end position="54"/>
    </location>
</feature>
<accession>A0ABD3AR70</accession>
<dbReference type="PANTHER" id="PTHR33624">
    <property type="entry name" value="SIGMA FACTOR BINDING PROTEIN 1, CHLOROPLASTIC"/>
    <property type="match status" value="1"/>
</dbReference>
<reference evidence="3 4" key="1">
    <citation type="submission" date="2024-11" db="EMBL/GenBank/DDBJ databases">
        <title>A near-complete genome assembly of Cinchona calisaya.</title>
        <authorList>
            <person name="Lian D.C."/>
            <person name="Zhao X.W."/>
            <person name="Wei L."/>
        </authorList>
    </citation>
    <scope>NUCLEOTIDE SEQUENCE [LARGE SCALE GENOMIC DNA]</scope>
    <source>
        <tissue evidence="3">Nenye</tissue>
    </source>
</reference>
<feature type="region of interest" description="Disordered" evidence="1">
    <location>
        <begin position="49"/>
        <end position="78"/>
    </location>
</feature>